<feature type="signal peptide" evidence="1">
    <location>
        <begin position="1"/>
        <end position="23"/>
    </location>
</feature>
<name>A0A4Z0Q5D4_9BACT</name>
<dbReference type="Proteomes" id="UP000297549">
    <property type="component" value="Unassembled WGS sequence"/>
</dbReference>
<gene>
    <name evidence="2" type="ORF">E5K00_03440</name>
</gene>
<evidence type="ECO:0000313" key="3">
    <source>
        <dbReference type="Proteomes" id="UP000297549"/>
    </source>
</evidence>
<dbReference type="NCBIfam" id="TIGR02608">
    <property type="entry name" value="delta_60_rpt"/>
    <property type="match status" value="12"/>
</dbReference>
<dbReference type="Gene3D" id="2.80.10.50">
    <property type="match status" value="6"/>
</dbReference>
<reference evidence="2 3" key="1">
    <citation type="submission" date="2019-04" db="EMBL/GenBank/DDBJ databases">
        <authorList>
            <person name="Feng G."/>
            <person name="Zhang J."/>
            <person name="Zhu H."/>
        </authorList>
    </citation>
    <scope>NUCLEOTIDE SEQUENCE [LARGE SCALE GENOMIC DNA]</scope>
    <source>
        <strain evidence="2 3">JCM 31653</strain>
    </source>
</reference>
<dbReference type="NCBIfam" id="TIGR04183">
    <property type="entry name" value="Por_Secre_tail"/>
    <property type="match status" value="1"/>
</dbReference>
<keyword evidence="1" id="KW-0732">Signal</keyword>
<dbReference type="PANTHER" id="PTHR31778:SF2">
    <property type="entry name" value="BUD SITE SELECTION PROTEIN RAX2"/>
    <property type="match status" value="1"/>
</dbReference>
<dbReference type="RefSeq" id="WP_135461705.1">
    <property type="nucleotide sequence ID" value="NZ_SRLC01000001.1"/>
</dbReference>
<keyword evidence="3" id="KW-1185">Reference proteome</keyword>
<sequence length="838" mass="86257">MKSFLLVASGLALVALSGAPATAQTLSPSLAGLQVYAPGTAYSVTEQPDGKRVVVGSFSRINGTAVPRLARFNADGSLDAAFNQNIGAAAAVYRAKLQSNGQYLLVAFSNSPLTVGGLTRAGGLLRLNANGTADASFDPGTGPSYGTGAAYLDDALPLANGQTLAVGYFEQFNGTTAHGIVRLNANGSVDPTFNQGSGADGEVWTIAPAPGGKFLIGGDFDSYNGYVCNGVARLNADGSFDTSFNAGLQFDSQIYNIKVQPNGSILLAGVVTSAASPTGVGLQRVLPSGVRDNTFTVPSLLSEPYGAYSYYGEAMEVQADGKILVKTNSLATPLVRLNTNGSIDASYQAIGDPNYLPYSITLLSSGKLAVPGFFTNFSGTLDRSLLQLNTDGSVDASWQPVTQVNGNVSAVARQADGKLLIGGSFMDINGQSARRLARLNTDGTLDGQFVFNTTSALDVAVTDLALQPDGRVVVASGRQLRRYLTNGSPDNSFAASLFPSAPTRVLVQPDGRVLVGGPFTQYGNAPVSNLVRLLNNGTYDGTFAPVTSGNNSLSAFGSMALQADGKLLVGGSFRNASGSSATRVVRLNFNGSVDASFTSVPFTTASGTYSPSNRFFALTLQPDGKLVAGGVFGAVNGSVRANLARLNADGTLDAGFTPPALTGTIYTLAVQPNNRVLVGGSFTSSSLPTNLARVLANGTADATFAATAVPNGSVRSLLIEPSGAVLAGGFFTTIGGQADMALARLIVPNVLHVAAPQAVADRTQAWPVPAQQQLTVVPDASAHAQALELLDALGRPVLRRTLSGAAPATLAVEALPAGIYLLRVVYAEGIVTRRIQVQ</sequence>
<dbReference type="GO" id="GO:1902929">
    <property type="term" value="C:plasma membrane of growing cell tip"/>
    <property type="evidence" value="ECO:0007669"/>
    <property type="project" value="TreeGrafter"/>
</dbReference>
<proteinExistence type="predicted"/>
<dbReference type="InterPro" id="IPR013431">
    <property type="entry name" value="Delta_60_rpt"/>
</dbReference>
<dbReference type="OrthoDB" id="9805017at2"/>
<dbReference type="Pfam" id="PF17164">
    <property type="entry name" value="DUF5122"/>
    <property type="match status" value="13"/>
</dbReference>
<organism evidence="2 3">
    <name type="scientific">Hymenobacter aquaticus</name>
    <dbReference type="NCBI Taxonomy" id="1867101"/>
    <lineage>
        <taxon>Bacteria</taxon>
        <taxon>Pseudomonadati</taxon>
        <taxon>Bacteroidota</taxon>
        <taxon>Cytophagia</taxon>
        <taxon>Cytophagales</taxon>
        <taxon>Hymenobacteraceae</taxon>
        <taxon>Hymenobacter</taxon>
    </lineage>
</organism>
<protein>
    <submittedName>
        <fullName evidence="2">T9SS type A sorting domain-containing protein</fullName>
    </submittedName>
</protein>
<evidence type="ECO:0000256" key="1">
    <source>
        <dbReference type="SAM" id="SignalP"/>
    </source>
</evidence>
<dbReference type="EMBL" id="SRLC01000001">
    <property type="protein sequence ID" value="TGE24281.1"/>
    <property type="molecule type" value="Genomic_DNA"/>
</dbReference>
<evidence type="ECO:0000313" key="2">
    <source>
        <dbReference type="EMBL" id="TGE24281.1"/>
    </source>
</evidence>
<dbReference type="SUPFAM" id="SSF69322">
    <property type="entry name" value="Tricorn protease domain 2"/>
    <property type="match status" value="1"/>
</dbReference>
<accession>A0A4Z0Q5D4</accession>
<dbReference type="PANTHER" id="PTHR31778">
    <property type="entry name" value="BUD SITE SELECTION PROTEIN RAX2"/>
    <property type="match status" value="1"/>
</dbReference>
<dbReference type="AlphaFoldDB" id="A0A4Z0Q5D4"/>
<feature type="chain" id="PRO_5021476253" evidence="1">
    <location>
        <begin position="24"/>
        <end position="838"/>
    </location>
</feature>
<dbReference type="InterPro" id="IPR026444">
    <property type="entry name" value="Secre_tail"/>
</dbReference>
<dbReference type="SUPFAM" id="SSF63829">
    <property type="entry name" value="Calcium-dependent phosphotriesterase"/>
    <property type="match status" value="1"/>
</dbReference>
<comment type="caution">
    <text evidence="2">The sequence shown here is derived from an EMBL/GenBank/DDBJ whole genome shotgun (WGS) entry which is preliminary data.</text>
</comment>